<evidence type="ECO:0000313" key="4">
    <source>
        <dbReference type="Proteomes" id="UP001285908"/>
    </source>
</evidence>
<dbReference type="Proteomes" id="UP001285908">
    <property type="component" value="Unassembled WGS sequence"/>
</dbReference>
<protein>
    <recommendedName>
        <fullName evidence="5">Transmembrane protein</fullName>
    </recommendedName>
</protein>
<dbReference type="EMBL" id="JAULSX010000002">
    <property type="protein sequence ID" value="KAK3497918.1"/>
    <property type="molecule type" value="Genomic_DNA"/>
</dbReference>
<dbReference type="RefSeq" id="XP_062696182.1">
    <property type="nucleotide sequence ID" value="XM_062840676.1"/>
</dbReference>
<keyword evidence="2" id="KW-1133">Transmembrane helix</keyword>
<accession>A0AAJ0MUD4</accession>
<evidence type="ECO:0000256" key="1">
    <source>
        <dbReference type="SAM" id="MobiDB-lite"/>
    </source>
</evidence>
<gene>
    <name evidence="3" type="ORF">B0T23DRAFT_438940</name>
</gene>
<proteinExistence type="predicted"/>
<evidence type="ECO:0000256" key="2">
    <source>
        <dbReference type="SAM" id="Phobius"/>
    </source>
</evidence>
<keyword evidence="4" id="KW-1185">Reference proteome</keyword>
<comment type="caution">
    <text evidence="3">The sequence shown here is derived from an EMBL/GenBank/DDBJ whole genome shotgun (WGS) entry which is preliminary data.</text>
</comment>
<dbReference type="AlphaFoldDB" id="A0AAJ0MUD4"/>
<name>A0AAJ0MUD4_9PEZI</name>
<feature type="region of interest" description="Disordered" evidence="1">
    <location>
        <begin position="1"/>
        <end position="35"/>
    </location>
</feature>
<evidence type="ECO:0000313" key="3">
    <source>
        <dbReference type="EMBL" id="KAK3497918.1"/>
    </source>
</evidence>
<evidence type="ECO:0008006" key="5">
    <source>
        <dbReference type="Google" id="ProtNLM"/>
    </source>
</evidence>
<reference evidence="3 4" key="1">
    <citation type="journal article" date="2023" name="Mol. Phylogenet. Evol.">
        <title>Genome-scale phylogeny and comparative genomics of the fungal order Sordariales.</title>
        <authorList>
            <person name="Hensen N."/>
            <person name="Bonometti L."/>
            <person name="Westerberg I."/>
            <person name="Brannstrom I.O."/>
            <person name="Guillou S."/>
            <person name="Cros-Aarteil S."/>
            <person name="Calhoun S."/>
            <person name="Haridas S."/>
            <person name="Kuo A."/>
            <person name="Mondo S."/>
            <person name="Pangilinan J."/>
            <person name="Riley R."/>
            <person name="LaButti K."/>
            <person name="Andreopoulos B."/>
            <person name="Lipzen A."/>
            <person name="Chen C."/>
            <person name="Yan M."/>
            <person name="Daum C."/>
            <person name="Ng V."/>
            <person name="Clum A."/>
            <person name="Steindorff A."/>
            <person name="Ohm R.A."/>
            <person name="Martin F."/>
            <person name="Silar P."/>
            <person name="Natvig D.O."/>
            <person name="Lalanne C."/>
            <person name="Gautier V."/>
            <person name="Ament-Velasquez S.L."/>
            <person name="Kruys A."/>
            <person name="Hutchinson M.I."/>
            <person name="Powell A.J."/>
            <person name="Barry K."/>
            <person name="Miller A.N."/>
            <person name="Grigoriev I.V."/>
            <person name="Debuchy R."/>
            <person name="Gladieux P."/>
            <person name="Hiltunen Thoren M."/>
            <person name="Johannesson H."/>
        </authorList>
    </citation>
    <scope>NUCLEOTIDE SEQUENCE [LARGE SCALE GENOMIC DNA]</scope>
    <source>
        <strain evidence="3 4">FGSC 10403</strain>
    </source>
</reference>
<feature type="transmembrane region" description="Helical" evidence="2">
    <location>
        <begin position="77"/>
        <end position="98"/>
    </location>
</feature>
<dbReference type="GeneID" id="87878298"/>
<sequence length="217" mass="24170">MNVGRESAGGHEGKGMPWWGRGGGRREEKRKEKEQVYERGQKNIEGEFAQFDNQLYHYSQSSVYVPLHPQQDQVRPFLPTLIFMITGTSVLIPLYLLVRHLNNLTTINKGVQQSECTPLPRVRLSLLLPIQPTTATSNPALGSESLQPAGAGNSKYCGTNENMNMMNLSSKCLGPFVNGMGRRRSGFGIVEAEKGEGRSWARREGLKFEGRTQDMDG</sequence>
<keyword evidence="2" id="KW-0812">Transmembrane</keyword>
<organism evidence="3 4">
    <name type="scientific">Neurospora hispaniola</name>
    <dbReference type="NCBI Taxonomy" id="588809"/>
    <lineage>
        <taxon>Eukaryota</taxon>
        <taxon>Fungi</taxon>
        <taxon>Dikarya</taxon>
        <taxon>Ascomycota</taxon>
        <taxon>Pezizomycotina</taxon>
        <taxon>Sordariomycetes</taxon>
        <taxon>Sordariomycetidae</taxon>
        <taxon>Sordariales</taxon>
        <taxon>Sordariaceae</taxon>
        <taxon>Neurospora</taxon>
    </lineage>
</organism>
<keyword evidence="2" id="KW-0472">Membrane</keyword>
<feature type="compositionally biased region" description="Basic and acidic residues" evidence="1">
    <location>
        <begin position="24"/>
        <end position="35"/>
    </location>
</feature>